<organism evidence="1 2">
    <name type="scientific">Candidatus Schekmanbacteria bacterium RBG_16_38_10</name>
    <dbReference type="NCBI Taxonomy" id="1817879"/>
    <lineage>
        <taxon>Bacteria</taxon>
        <taxon>Candidatus Schekmaniibacteriota</taxon>
    </lineage>
</organism>
<gene>
    <name evidence="1" type="ORF">A2W05_08535</name>
</gene>
<dbReference type="EMBL" id="MGDE01000154">
    <property type="protein sequence ID" value="OGL45042.1"/>
    <property type="molecule type" value="Genomic_DNA"/>
</dbReference>
<name>A0A1F7RU27_9BACT</name>
<reference evidence="1 2" key="1">
    <citation type="journal article" date="2016" name="Nat. Commun.">
        <title>Thousands of microbial genomes shed light on interconnected biogeochemical processes in an aquifer system.</title>
        <authorList>
            <person name="Anantharaman K."/>
            <person name="Brown C.T."/>
            <person name="Hug L.A."/>
            <person name="Sharon I."/>
            <person name="Castelle C.J."/>
            <person name="Probst A.J."/>
            <person name="Thomas B.C."/>
            <person name="Singh A."/>
            <person name="Wilkins M.J."/>
            <person name="Karaoz U."/>
            <person name="Brodie E.L."/>
            <person name="Williams K.H."/>
            <person name="Hubbard S.S."/>
            <person name="Banfield J.F."/>
        </authorList>
    </citation>
    <scope>NUCLEOTIDE SEQUENCE [LARGE SCALE GENOMIC DNA]</scope>
</reference>
<protein>
    <recommendedName>
        <fullName evidence="3">SAP domain-containing protein</fullName>
    </recommendedName>
</protein>
<dbReference type="AlphaFoldDB" id="A0A1F7RU27"/>
<sequence length="61" mass="6835">MTQKELKEKAKNLGIKPKIWLKKEVLIRAIQSAEGNSPCFGTAKGYCDQLGCCFRDDCLSK</sequence>
<evidence type="ECO:0000313" key="2">
    <source>
        <dbReference type="Proteomes" id="UP000178797"/>
    </source>
</evidence>
<comment type="caution">
    <text evidence="1">The sequence shown here is derived from an EMBL/GenBank/DDBJ whole genome shotgun (WGS) entry which is preliminary data.</text>
</comment>
<proteinExistence type="predicted"/>
<evidence type="ECO:0000313" key="1">
    <source>
        <dbReference type="EMBL" id="OGL45042.1"/>
    </source>
</evidence>
<accession>A0A1F7RU27</accession>
<evidence type="ECO:0008006" key="3">
    <source>
        <dbReference type="Google" id="ProtNLM"/>
    </source>
</evidence>
<dbReference type="Proteomes" id="UP000178797">
    <property type="component" value="Unassembled WGS sequence"/>
</dbReference>